<evidence type="ECO:0000313" key="1">
    <source>
        <dbReference type="EMBL" id="KLI01713.1"/>
    </source>
</evidence>
<evidence type="ECO:0008006" key="3">
    <source>
        <dbReference type="Google" id="ProtNLM"/>
    </source>
</evidence>
<dbReference type="RefSeq" id="WP_010025226.1">
    <property type="nucleotide sequence ID" value="NZ_AFVQ02000175.1"/>
</dbReference>
<dbReference type="GO" id="GO:0006352">
    <property type="term" value="P:DNA-templated transcription initiation"/>
    <property type="evidence" value="ECO:0007669"/>
    <property type="project" value="InterPro"/>
</dbReference>
<dbReference type="GO" id="GO:0003700">
    <property type="term" value="F:DNA-binding transcription factor activity"/>
    <property type="evidence" value="ECO:0007669"/>
    <property type="project" value="InterPro"/>
</dbReference>
<reference evidence="1 2" key="1">
    <citation type="journal article" date="2011" name="J. Bacteriol.">
        <title>Draft genome sequence of Sporolactobacillus inulinus strain CASD, an efficient D-lactic acid-producing bacterium with high-concentration lactate tolerance capability.</title>
        <authorList>
            <person name="Yu B."/>
            <person name="Su F."/>
            <person name="Wang L."/>
            <person name="Xu K."/>
            <person name="Zhao B."/>
            <person name="Xu P."/>
        </authorList>
    </citation>
    <scope>NUCLEOTIDE SEQUENCE [LARGE SCALE GENOMIC DNA]</scope>
    <source>
        <strain evidence="1 2">CASD</strain>
    </source>
</reference>
<organism evidence="1 2">
    <name type="scientific">Sporolactobacillus inulinus CASD</name>
    <dbReference type="NCBI Taxonomy" id="1069536"/>
    <lineage>
        <taxon>Bacteria</taxon>
        <taxon>Bacillati</taxon>
        <taxon>Bacillota</taxon>
        <taxon>Bacilli</taxon>
        <taxon>Bacillales</taxon>
        <taxon>Sporolactobacillaceae</taxon>
        <taxon>Sporolactobacillus</taxon>
    </lineage>
</organism>
<protein>
    <recommendedName>
        <fullName evidence="3">RNA polymerase sigma-70 region 2 domain-containing protein</fullName>
    </recommendedName>
</protein>
<dbReference type="AlphaFoldDB" id="A0A0U1QLR1"/>
<dbReference type="STRING" id="1069536.SINU_11960"/>
<dbReference type="SUPFAM" id="SSF88946">
    <property type="entry name" value="Sigma2 domain of RNA polymerase sigma factors"/>
    <property type="match status" value="1"/>
</dbReference>
<accession>A0A0U1QLR1</accession>
<evidence type="ECO:0000313" key="2">
    <source>
        <dbReference type="Proteomes" id="UP000035553"/>
    </source>
</evidence>
<proteinExistence type="predicted"/>
<comment type="caution">
    <text evidence="1">The sequence shown here is derived from an EMBL/GenBank/DDBJ whole genome shotgun (WGS) entry which is preliminary data.</text>
</comment>
<dbReference type="InterPro" id="IPR013325">
    <property type="entry name" value="RNA_pol_sigma_r2"/>
</dbReference>
<dbReference type="OrthoDB" id="2085387at2"/>
<dbReference type="EMBL" id="AFVQ02000175">
    <property type="protein sequence ID" value="KLI01713.1"/>
    <property type="molecule type" value="Genomic_DNA"/>
</dbReference>
<dbReference type="NCBIfam" id="NF041508">
    <property type="entry name" value="BacL2"/>
    <property type="match status" value="1"/>
</dbReference>
<gene>
    <name evidence="1" type="ORF">SINU_11960</name>
</gene>
<dbReference type="Proteomes" id="UP000035553">
    <property type="component" value="Unassembled WGS sequence"/>
</dbReference>
<name>A0A0U1QLR1_9BACL</name>
<sequence>MNTSNCKLWSTVENLANLYVKASDQERKERLFEELFIRLKKYIGSCAGNAVRHASQFYLSIPKEDFISAYNLSLWEAVKSFDPTKGRLKSLVSYRFKMAEATVWRQYETRDENEKDGRSYAKARWDSLDRSLSDSNGDSSVSLIDIIITEHPSTEDTYLSNHAFTNLVQAFAKKNARYAKIIDSLSKGYGGNDLARVTDEGYCYDAKVRKLVQRAKDSFRAFQSTSG</sequence>
<keyword evidence="2" id="KW-1185">Reference proteome</keyword>